<dbReference type="EMBL" id="PRFC01000359">
    <property type="protein sequence ID" value="PWU90660.1"/>
    <property type="molecule type" value="Genomic_DNA"/>
</dbReference>
<dbReference type="AlphaFoldDB" id="A0A2V2V2S4"/>
<dbReference type="VEuPathDB" id="TriTrypDB:TCSYLVIO_006870"/>
<dbReference type="VEuPathDB" id="TriTrypDB:TcG_02614"/>
<reference evidence="1 2" key="1">
    <citation type="journal article" date="2018" name="Microb. Genom.">
        <title>Expanding an expanded genome: long-read sequencing of Trypanosoma cruzi.</title>
        <authorList>
            <person name="Berna L."/>
            <person name="Rodriguez M."/>
            <person name="Chiribao M.L."/>
            <person name="Parodi-Talice A."/>
            <person name="Pita S."/>
            <person name="Rijo G."/>
            <person name="Alvarez-Valin F."/>
            <person name="Robello C."/>
        </authorList>
    </citation>
    <scope>NUCLEOTIDE SEQUENCE [LARGE SCALE GENOMIC DNA]</scope>
    <source>
        <strain evidence="1 2">TCC</strain>
    </source>
</reference>
<gene>
    <name evidence="1" type="ORF">C3747_359g19</name>
</gene>
<dbReference type="VEuPathDB" id="TriTrypDB:BCY84_20705"/>
<protein>
    <submittedName>
        <fullName evidence="1">Putative cysteine peptidase, Clan CA, family C2</fullName>
    </submittedName>
</protein>
<dbReference type="VEuPathDB" id="TriTrypDB:TcCLB.510121.170"/>
<dbReference type="VEuPathDB" id="TriTrypDB:TcBrA4_0047700"/>
<dbReference type="VEuPathDB" id="TriTrypDB:C3747_359g19"/>
<comment type="caution">
    <text evidence="1">The sequence shown here is derived from an EMBL/GenBank/DDBJ whole genome shotgun (WGS) entry which is preliminary data.</text>
</comment>
<dbReference type="InterPro" id="IPR036213">
    <property type="entry name" value="Calpain_III_sf"/>
</dbReference>
<evidence type="ECO:0000313" key="1">
    <source>
        <dbReference type="EMBL" id="PWU90660.1"/>
    </source>
</evidence>
<organism evidence="1 2">
    <name type="scientific">Trypanosoma cruzi</name>
    <dbReference type="NCBI Taxonomy" id="5693"/>
    <lineage>
        <taxon>Eukaryota</taxon>
        <taxon>Discoba</taxon>
        <taxon>Euglenozoa</taxon>
        <taxon>Kinetoplastea</taxon>
        <taxon>Metakinetoplastina</taxon>
        <taxon>Trypanosomatida</taxon>
        <taxon>Trypanosomatidae</taxon>
        <taxon>Trypanosoma</taxon>
        <taxon>Schizotrypanum</taxon>
    </lineage>
</organism>
<proteinExistence type="predicted"/>
<dbReference type="VEuPathDB" id="TriTrypDB:TCDM_04625"/>
<accession>A0A2V2V2S4</accession>
<dbReference type="VEuPathDB" id="TriTrypDB:C4B63_58g49"/>
<name>A0A2V2V2S4_TRYCR</name>
<dbReference type="VEuPathDB" id="TriTrypDB:ECC02_008517"/>
<sequence>MMLLRGDNQWENGQRRKLFISSGDIVARSEEKIGETVIDCNVDVQPECTLILVVYASMPYREAAVTVALYSASAVEVEPVKEWAQVAVAEGSWELGYTAGGGSDQFGSWINNPFVALNTYRRTPNRGASAAVPAGPDKPLVKRAGKKKAFLPPIVINPNNRMMIALDLNVQNSELTPIASTPYTYNSEVTLVAHVPAADSLPFLFIPHTKLPEGNGDFKLFVYADSPIELYTLEKKRLPYV</sequence>
<dbReference type="Gene3D" id="2.60.120.380">
    <property type="match status" value="1"/>
</dbReference>
<evidence type="ECO:0000313" key="2">
    <source>
        <dbReference type="Proteomes" id="UP000246078"/>
    </source>
</evidence>
<dbReference type="VEuPathDB" id="TriTrypDB:Tc_MARK_5631"/>
<dbReference type="Proteomes" id="UP000246078">
    <property type="component" value="Unassembled WGS sequence"/>
</dbReference>
<dbReference type="VEuPathDB" id="TriTrypDB:TcCL_ESM03556"/>
<dbReference type="SUPFAM" id="SSF49758">
    <property type="entry name" value="Calpain large subunit, middle domain (domain III)"/>
    <property type="match status" value="2"/>
</dbReference>
<dbReference type="VEuPathDB" id="TriTrypDB:TcCLB.506493.90"/>